<proteinExistence type="predicted"/>
<feature type="compositionally biased region" description="Basic and acidic residues" evidence="2">
    <location>
        <begin position="63"/>
        <end position="75"/>
    </location>
</feature>
<gene>
    <name evidence="4" type="ORF">INT46_001128</name>
</gene>
<dbReference type="GO" id="GO:0004483">
    <property type="term" value="F:methyltransferase cap1 activity"/>
    <property type="evidence" value="ECO:0007669"/>
    <property type="project" value="UniProtKB-UniRule"/>
</dbReference>
<keyword evidence="1" id="KW-0506">mRNA capping</keyword>
<dbReference type="InterPro" id="IPR002877">
    <property type="entry name" value="RNA_MeTrfase_FtsJ_dom"/>
</dbReference>
<dbReference type="Pfam" id="PF01728">
    <property type="entry name" value="FtsJ"/>
    <property type="match status" value="1"/>
</dbReference>
<reference evidence="4" key="1">
    <citation type="submission" date="2020-12" db="EMBL/GenBank/DDBJ databases">
        <title>Metabolic potential, ecology and presence of endohyphal bacteria is reflected in genomic diversity of Mucoromycotina.</title>
        <authorList>
            <person name="Muszewska A."/>
            <person name="Okrasinska A."/>
            <person name="Steczkiewicz K."/>
            <person name="Drgas O."/>
            <person name="Orlowska M."/>
            <person name="Perlinska-Lenart U."/>
            <person name="Aleksandrzak-Piekarczyk T."/>
            <person name="Szatraj K."/>
            <person name="Zielenkiewicz U."/>
            <person name="Pilsyk S."/>
            <person name="Malc E."/>
            <person name="Mieczkowski P."/>
            <person name="Kruszewska J.S."/>
            <person name="Biernat P."/>
            <person name="Pawlowska J."/>
        </authorList>
    </citation>
    <scope>NUCLEOTIDE SEQUENCE</scope>
    <source>
        <strain evidence="4">CBS 226.32</strain>
    </source>
</reference>
<comment type="catalytic activity">
    <reaction evidence="1">
        <text>a 5'-end (N(7)-methyl 5'-triphosphoguanosine)-ribonucleoside in mRNA + S-adenosyl-L-methionine = a 5'-end (N(7)-methyl 5'-triphosphoguanosine)-(2'-O-methyl-ribonucleoside) in mRNA + S-adenosyl-L-homocysteine + H(+)</text>
        <dbReference type="Rhea" id="RHEA:67020"/>
        <dbReference type="Rhea" id="RHEA-COMP:17167"/>
        <dbReference type="Rhea" id="RHEA-COMP:17168"/>
        <dbReference type="ChEBI" id="CHEBI:15378"/>
        <dbReference type="ChEBI" id="CHEBI:57856"/>
        <dbReference type="ChEBI" id="CHEBI:59789"/>
        <dbReference type="ChEBI" id="CHEBI:156461"/>
        <dbReference type="ChEBI" id="CHEBI:167609"/>
        <dbReference type="EC" id="2.1.1.57"/>
    </reaction>
</comment>
<feature type="compositionally biased region" description="Basic and acidic residues" evidence="2">
    <location>
        <begin position="92"/>
        <end position="106"/>
    </location>
</feature>
<dbReference type="GO" id="GO:0005737">
    <property type="term" value="C:cytoplasm"/>
    <property type="evidence" value="ECO:0007669"/>
    <property type="project" value="TreeGrafter"/>
</dbReference>
<dbReference type="GO" id="GO:0006370">
    <property type="term" value="P:7-methylguanosine mRNA capping"/>
    <property type="evidence" value="ECO:0007669"/>
    <property type="project" value="UniProtKB-UniRule"/>
</dbReference>
<dbReference type="OrthoDB" id="10251234at2759"/>
<keyword evidence="1" id="KW-0539">Nucleus</keyword>
<comment type="subcellular location">
    <subcellularLocation>
        <location evidence="1">Nucleus</location>
    </subcellularLocation>
</comment>
<dbReference type="InterPro" id="IPR050851">
    <property type="entry name" value="mRNA_Cap_2O-Ribose_MeTrfase"/>
</dbReference>
<dbReference type="GO" id="GO:0016556">
    <property type="term" value="P:mRNA modification"/>
    <property type="evidence" value="ECO:0007669"/>
    <property type="project" value="UniProtKB-UniRule"/>
</dbReference>
<evidence type="ECO:0000313" key="5">
    <source>
        <dbReference type="Proteomes" id="UP000650833"/>
    </source>
</evidence>
<dbReference type="AlphaFoldDB" id="A0A8H7R3T2"/>
<keyword evidence="1" id="KW-0949">S-adenosyl-L-methionine</keyword>
<evidence type="ECO:0000259" key="3">
    <source>
        <dbReference type="PROSITE" id="PS51613"/>
    </source>
</evidence>
<comment type="function">
    <text evidence="1">S-adenosyl-L-methionine-dependent methyltransferase that mediates RNA cap1 2'-O-ribose methylation to the 5'-cap structure of RNAs. Methylates the ribose of the first nucleotide of a m(7)GpppG-capped mRNA to produce m(7)GpppNmp (cap1).</text>
</comment>
<keyword evidence="1" id="KW-0489">Methyltransferase</keyword>
<protein>
    <recommendedName>
        <fullName evidence="1">Cap-specific mRNA (nucleoside-2'-O-)-methyltransferase 1</fullName>
        <ecNumber evidence="1">2.1.1.57</ecNumber>
    </recommendedName>
    <alternativeName>
        <fullName evidence="1">Cap1 2'O-ribose methyltransferase 1</fullName>
    </alternativeName>
</protein>
<evidence type="ECO:0000256" key="2">
    <source>
        <dbReference type="SAM" id="MobiDB-lite"/>
    </source>
</evidence>
<dbReference type="EMBL" id="JAEPRC010000213">
    <property type="protein sequence ID" value="KAG2203876.1"/>
    <property type="molecule type" value="Genomic_DNA"/>
</dbReference>
<dbReference type="InterPro" id="IPR025816">
    <property type="entry name" value="RrmJ-type_MeTrfase"/>
</dbReference>
<dbReference type="Proteomes" id="UP000650833">
    <property type="component" value="Unassembled WGS sequence"/>
</dbReference>
<dbReference type="GO" id="GO:0003676">
    <property type="term" value="F:nucleic acid binding"/>
    <property type="evidence" value="ECO:0007669"/>
    <property type="project" value="UniProtKB-UniRule"/>
</dbReference>
<organism evidence="4 5">
    <name type="scientific">Mucor plumbeus</name>
    <dbReference type="NCBI Taxonomy" id="97098"/>
    <lineage>
        <taxon>Eukaryota</taxon>
        <taxon>Fungi</taxon>
        <taxon>Fungi incertae sedis</taxon>
        <taxon>Mucoromycota</taxon>
        <taxon>Mucoromycotina</taxon>
        <taxon>Mucoromycetes</taxon>
        <taxon>Mucorales</taxon>
        <taxon>Mucorineae</taxon>
        <taxon>Mucoraceae</taxon>
        <taxon>Mucor</taxon>
    </lineage>
</organism>
<comment type="caution">
    <text evidence="4">The sequence shown here is derived from an EMBL/GenBank/DDBJ whole genome shotgun (WGS) entry which is preliminary data.</text>
</comment>
<keyword evidence="1" id="KW-0808">Transferase</keyword>
<name>A0A8H7R3T2_9FUNG</name>
<keyword evidence="1" id="KW-0507">mRNA processing</keyword>
<accession>A0A8H7R3T2</accession>
<dbReference type="PANTHER" id="PTHR16121:SF0">
    <property type="entry name" value="CAP-SPECIFIC MRNA (NUCLEOSIDE-2'-O-)-METHYLTRANSFERASE 1"/>
    <property type="match status" value="1"/>
</dbReference>
<dbReference type="InterPro" id="IPR029063">
    <property type="entry name" value="SAM-dependent_MTases_sf"/>
</dbReference>
<evidence type="ECO:0000256" key="1">
    <source>
        <dbReference type="RuleBase" id="RU368012"/>
    </source>
</evidence>
<dbReference type="Gene3D" id="3.40.50.12760">
    <property type="match status" value="1"/>
</dbReference>
<feature type="domain" description="RrmJ-type SAM-dependent 2'-O-MTase" evidence="3">
    <location>
        <begin position="223"/>
        <end position="433"/>
    </location>
</feature>
<evidence type="ECO:0000313" key="4">
    <source>
        <dbReference type="EMBL" id="KAG2203876.1"/>
    </source>
</evidence>
<dbReference type="PANTHER" id="PTHR16121">
    <property type="entry name" value="CAP-SPECIFIC MRNA (NUCLEOSIDE-2'-O-)-METHYLTRANSFERASE 1-RELATED"/>
    <property type="match status" value="1"/>
</dbReference>
<feature type="compositionally biased region" description="Low complexity" evidence="2">
    <location>
        <begin position="122"/>
        <end position="133"/>
    </location>
</feature>
<feature type="compositionally biased region" description="Low complexity" evidence="2">
    <location>
        <begin position="47"/>
        <end position="57"/>
    </location>
</feature>
<feature type="compositionally biased region" description="Low complexity" evidence="2">
    <location>
        <begin position="76"/>
        <end position="91"/>
    </location>
</feature>
<dbReference type="GO" id="GO:0005634">
    <property type="term" value="C:nucleus"/>
    <property type="evidence" value="ECO:0007669"/>
    <property type="project" value="UniProtKB-SubCell"/>
</dbReference>
<feature type="region of interest" description="Disordered" evidence="2">
    <location>
        <begin position="1"/>
        <end position="147"/>
    </location>
</feature>
<dbReference type="EC" id="2.1.1.57" evidence="1"/>
<dbReference type="SUPFAM" id="SSF53335">
    <property type="entry name" value="S-adenosyl-L-methionine-dependent methyltransferases"/>
    <property type="match status" value="1"/>
</dbReference>
<dbReference type="GO" id="GO:0032259">
    <property type="term" value="P:methylation"/>
    <property type="evidence" value="ECO:0007669"/>
    <property type="project" value="UniProtKB-KW"/>
</dbReference>
<keyword evidence="5" id="KW-1185">Reference proteome</keyword>
<dbReference type="PROSITE" id="PS51613">
    <property type="entry name" value="SAM_MT_RRMJ"/>
    <property type="match status" value="1"/>
</dbReference>
<sequence>MSDLYSDNDPEYRSTRVKSGIPPPSVRDRRRNPRQGGDLSRFNPAMQRNQHQQQQRHSPYGQTRDERRYQDHDNQRYQQQQRYPEHQQQQRYSEHQQRYSEQKQYNEQHQNYPGEQRHEQQRQPYPDQQQQRPVAPPAPKPKPLELRTSTDFLKCEKRLSLEDLVNIIECLTCTSETDYDFLSSKALVDKVNQLRENIRHIPYEQRTEARSKSNPFERVGNAIFMNRAATKLAALDATFGLAVTNNGQQEFTFADICGGPGGFSEYLLWRVHSWGESAHGFGITLKGSEEMNWHTEKFRPDIPRHSLTQIDGADGTGDLYKLDNIKQFESIVLKETRAKGVDLAVADGGFDFSGNEAQQELSAQRLLLCEIVTMLTCLKQGGHFVCKFFDILSESTAGLVWLLYQLFDEICITKPLSSRPANAERYIICKGLLHEKPTQIVQLLMKAIDTNTTAINIVSRQYLEKDEDFIDYVKMRNIRFAMKQTEALEQMDQFIKNPQLAPLYDQEQVKRHCLNEWRLPLQDSQHYF</sequence>